<dbReference type="SUPFAM" id="SSF51735">
    <property type="entry name" value="NAD(P)-binding Rossmann-fold domains"/>
    <property type="match status" value="1"/>
</dbReference>
<keyword evidence="5" id="KW-0520">NAD</keyword>
<dbReference type="PANTHER" id="PTHR43833">
    <property type="entry name" value="POTASSIUM CHANNEL PROTEIN 2-RELATED-RELATED"/>
    <property type="match status" value="1"/>
</dbReference>
<dbReference type="RefSeq" id="WP_013560688.1">
    <property type="nucleotide sequence ID" value="NC_014960.1"/>
</dbReference>
<evidence type="ECO:0000256" key="2">
    <source>
        <dbReference type="ARBA" id="ARBA00022448"/>
    </source>
</evidence>
<dbReference type="InterPro" id="IPR050721">
    <property type="entry name" value="Trk_Ktr_HKT_K-transport"/>
</dbReference>
<feature type="domain" description="RCK C-terminal" evidence="8">
    <location>
        <begin position="139"/>
        <end position="220"/>
    </location>
</feature>
<keyword evidence="4" id="KW-0630">Potassium</keyword>
<dbReference type="eggNOG" id="COG0569">
    <property type="taxonomic scope" value="Bacteria"/>
</dbReference>
<gene>
    <name evidence="9" type="primary">trkA</name>
    <name evidence="9" type="ordered locus">ANT_22950</name>
</gene>
<reference evidence="9 10" key="1">
    <citation type="submission" date="2010-12" db="EMBL/GenBank/DDBJ databases">
        <title>Whole genome sequence of Anaerolinea thermophila UNI-1.</title>
        <authorList>
            <person name="Narita-Yamada S."/>
            <person name="Kishi E."/>
            <person name="Watanabe Y."/>
            <person name="Takasaki K."/>
            <person name="Ankai A."/>
            <person name="Oguchi A."/>
            <person name="Fukui S."/>
            <person name="Takahashi M."/>
            <person name="Yashiro I."/>
            <person name="Hosoyama A."/>
            <person name="Sekiguchi Y."/>
            <person name="Hanada S."/>
            <person name="Fujita N."/>
        </authorList>
    </citation>
    <scope>NUCLEOTIDE SEQUENCE [LARGE SCALE GENOMIC DNA]</scope>
    <source>
        <strain evidence="10">DSM 14523 / JCM 11388 / NBRC 100420 / UNI-1</strain>
    </source>
</reference>
<evidence type="ECO:0000259" key="8">
    <source>
        <dbReference type="PROSITE" id="PS51202"/>
    </source>
</evidence>
<dbReference type="GO" id="GO:0005886">
    <property type="term" value="C:plasma membrane"/>
    <property type="evidence" value="ECO:0007669"/>
    <property type="project" value="InterPro"/>
</dbReference>
<evidence type="ECO:0000256" key="4">
    <source>
        <dbReference type="ARBA" id="ARBA00022958"/>
    </source>
</evidence>
<dbReference type="PROSITE" id="PS51202">
    <property type="entry name" value="RCK_C"/>
    <property type="match status" value="1"/>
</dbReference>
<dbReference type="GO" id="GO:0015079">
    <property type="term" value="F:potassium ion transmembrane transporter activity"/>
    <property type="evidence" value="ECO:0007669"/>
    <property type="project" value="InterPro"/>
</dbReference>
<dbReference type="InterPro" id="IPR036291">
    <property type="entry name" value="NAD(P)-bd_dom_sf"/>
</dbReference>
<evidence type="ECO:0000259" key="7">
    <source>
        <dbReference type="PROSITE" id="PS51201"/>
    </source>
</evidence>
<proteinExistence type="predicted"/>
<dbReference type="PANTHER" id="PTHR43833:SF5">
    <property type="entry name" value="TRK SYSTEM POTASSIUM UPTAKE PROTEIN TRKA"/>
    <property type="match status" value="1"/>
</dbReference>
<dbReference type="EMBL" id="AP012029">
    <property type="protein sequence ID" value="BAJ64321.1"/>
    <property type="molecule type" value="Genomic_DNA"/>
</dbReference>
<dbReference type="SUPFAM" id="SSF116726">
    <property type="entry name" value="TrkA C-terminal domain-like"/>
    <property type="match status" value="1"/>
</dbReference>
<dbReference type="Pfam" id="PF02080">
    <property type="entry name" value="TrkA_C"/>
    <property type="match status" value="1"/>
</dbReference>
<organism evidence="9 10">
    <name type="scientific">Anaerolinea thermophila (strain DSM 14523 / JCM 11388 / NBRC 100420 / UNI-1)</name>
    <dbReference type="NCBI Taxonomy" id="926569"/>
    <lineage>
        <taxon>Bacteria</taxon>
        <taxon>Bacillati</taxon>
        <taxon>Chloroflexota</taxon>
        <taxon>Anaerolineae</taxon>
        <taxon>Anaerolineales</taxon>
        <taxon>Anaerolineaceae</taxon>
        <taxon>Anaerolinea</taxon>
    </lineage>
</organism>
<feature type="domain" description="RCK N-terminal" evidence="7">
    <location>
        <begin position="1"/>
        <end position="119"/>
    </location>
</feature>
<dbReference type="Pfam" id="PF02254">
    <property type="entry name" value="TrkA_N"/>
    <property type="match status" value="1"/>
</dbReference>
<dbReference type="PROSITE" id="PS51201">
    <property type="entry name" value="RCK_N"/>
    <property type="match status" value="1"/>
</dbReference>
<keyword evidence="3" id="KW-0633">Potassium transport</keyword>
<evidence type="ECO:0000256" key="5">
    <source>
        <dbReference type="ARBA" id="ARBA00023027"/>
    </source>
</evidence>
<dbReference type="OrthoDB" id="9775180at2"/>
<evidence type="ECO:0000256" key="1">
    <source>
        <dbReference type="ARBA" id="ARBA00017378"/>
    </source>
</evidence>
<protein>
    <recommendedName>
        <fullName evidence="1">Trk system potassium uptake protein TrkA</fullName>
    </recommendedName>
</protein>
<dbReference type="InterPro" id="IPR006036">
    <property type="entry name" value="K_uptake_TrkA"/>
</dbReference>
<dbReference type="PRINTS" id="PR00335">
    <property type="entry name" value="KUPTAKETRKA"/>
</dbReference>
<sequence length="238" mass="25981">MYVIITSGGRTGATLASMLISMDHEVKVIEWRKEVLSRIHHELPTEAIVEGDPLDLNILELAGIKKADVIAATTVSDEANLTLCYIARELYGINRTIARVNDPRNAWLFDDKYHVDVAVNQAELLASLIQEEMSLGDMITLLKLRRGRYSLVEEKIPAGARAIGTAIKDLDLPDHCVIAAIIRKGEVMIPRGVTTLEEGDEVLAVTDRDGAASLAGLFSAKQSEQNGKARNGEKSLHG</sequence>
<dbReference type="Gene3D" id="3.30.70.1450">
    <property type="entry name" value="Regulator of K+ conductance, C-terminal domain"/>
    <property type="match status" value="1"/>
</dbReference>
<dbReference type="KEGG" id="atm:ANT_22950"/>
<dbReference type="InterPro" id="IPR036721">
    <property type="entry name" value="RCK_C_sf"/>
</dbReference>
<evidence type="ECO:0000256" key="6">
    <source>
        <dbReference type="ARBA" id="ARBA00023065"/>
    </source>
</evidence>
<dbReference type="STRING" id="926569.ANT_22950"/>
<evidence type="ECO:0000313" key="9">
    <source>
        <dbReference type="EMBL" id="BAJ64321.1"/>
    </source>
</evidence>
<dbReference type="InterPro" id="IPR003148">
    <property type="entry name" value="RCK_N"/>
</dbReference>
<dbReference type="Gene3D" id="3.40.50.720">
    <property type="entry name" value="NAD(P)-binding Rossmann-like Domain"/>
    <property type="match status" value="1"/>
</dbReference>
<evidence type="ECO:0000256" key="3">
    <source>
        <dbReference type="ARBA" id="ARBA00022538"/>
    </source>
</evidence>
<accession>E8MYI5</accession>
<keyword evidence="10" id="KW-1185">Reference proteome</keyword>
<dbReference type="Proteomes" id="UP000008922">
    <property type="component" value="Chromosome"/>
</dbReference>
<name>E8MYI5_ANATU</name>
<evidence type="ECO:0000313" key="10">
    <source>
        <dbReference type="Proteomes" id="UP000008922"/>
    </source>
</evidence>
<dbReference type="HOGENOM" id="CLU_046525_2_0_0"/>
<dbReference type="AlphaFoldDB" id="E8MYI5"/>
<keyword evidence="2" id="KW-0813">Transport</keyword>
<dbReference type="InterPro" id="IPR006037">
    <property type="entry name" value="RCK_C"/>
</dbReference>
<keyword evidence="6" id="KW-0406">Ion transport</keyword>
<dbReference type="InParanoid" id="E8MYI5"/>